<evidence type="ECO:0000313" key="2">
    <source>
        <dbReference type="EMBL" id="KAF2797786.1"/>
    </source>
</evidence>
<keyword evidence="1" id="KW-0472">Membrane</keyword>
<feature type="transmembrane region" description="Helical" evidence="1">
    <location>
        <begin position="46"/>
        <end position="73"/>
    </location>
</feature>
<feature type="transmembrane region" description="Helical" evidence="1">
    <location>
        <begin position="15"/>
        <end position="34"/>
    </location>
</feature>
<organism evidence="2 3">
    <name type="scientific">Melanomma pulvis-pyrius CBS 109.77</name>
    <dbReference type="NCBI Taxonomy" id="1314802"/>
    <lineage>
        <taxon>Eukaryota</taxon>
        <taxon>Fungi</taxon>
        <taxon>Dikarya</taxon>
        <taxon>Ascomycota</taxon>
        <taxon>Pezizomycotina</taxon>
        <taxon>Dothideomycetes</taxon>
        <taxon>Pleosporomycetidae</taxon>
        <taxon>Pleosporales</taxon>
        <taxon>Melanommataceae</taxon>
        <taxon>Melanomma</taxon>
    </lineage>
</organism>
<protein>
    <submittedName>
        <fullName evidence="2">Uncharacterized protein</fullName>
    </submittedName>
</protein>
<accession>A0A6A6XMJ5</accession>
<sequence>MARTEPMQVDSNVPYMIYAFCVIFSILPSIAVALRFQARRRKKKALLADDWLCLVALVATIATSILIIIGVAAGNGGRLLPRDAHGAPIRDHRFVIFKKVREIFFKQ</sequence>
<reference evidence="2" key="1">
    <citation type="journal article" date="2020" name="Stud. Mycol.">
        <title>101 Dothideomycetes genomes: a test case for predicting lifestyles and emergence of pathogens.</title>
        <authorList>
            <person name="Haridas S."/>
            <person name="Albert R."/>
            <person name="Binder M."/>
            <person name="Bloem J."/>
            <person name="Labutti K."/>
            <person name="Salamov A."/>
            <person name="Andreopoulos B."/>
            <person name="Baker S."/>
            <person name="Barry K."/>
            <person name="Bills G."/>
            <person name="Bluhm B."/>
            <person name="Cannon C."/>
            <person name="Castanera R."/>
            <person name="Culley D."/>
            <person name="Daum C."/>
            <person name="Ezra D."/>
            <person name="Gonzalez J."/>
            <person name="Henrissat B."/>
            <person name="Kuo A."/>
            <person name="Liang C."/>
            <person name="Lipzen A."/>
            <person name="Lutzoni F."/>
            <person name="Magnuson J."/>
            <person name="Mondo S."/>
            <person name="Nolan M."/>
            <person name="Ohm R."/>
            <person name="Pangilinan J."/>
            <person name="Park H.-J."/>
            <person name="Ramirez L."/>
            <person name="Alfaro M."/>
            <person name="Sun H."/>
            <person name="Tritt A."/>
            <person name="Yoshinaga Y."/>
            <person name="Zwiers L.-H."/>
            <person name="Turgeon B."/>
            <person name="Goodwin S."/>
            <person name="Spatafora J."/>
            <person name="Crous P."/>
            <person name="Grigoriev I."/>
        </authorList>
    </citation>
    <scope>NUCLEOTIDE SEQUENCE</scope>
    <source>
        <strain evidence="2">CBS 109.77</strain>
    </source>
</reference>
<dbReference type="EMBL" id="MU001798">
    <property type="protein sequence ID" value="KAF2797786.1"/>
    <property type="molecule type" value="Genomic_DNA"/>
</dbReference>
<dbReference type="OrthoDB" id="5393606at2759"/>
<dbReference type="AlphaFoldDB" id="A0A6A6XMJ5"/>
<gene>
    <name evidence="2" type="ORF">K505DRAFT_130794</name>
</gene>
<dbReference type="Proteomes" id="UP000799757">
    <property type="component" value="Unassembled WGS sequence"/>
</dbReference>
<proteinExistence type="predicted"/>
<evidence type="ECO:0000256" key="1">
    <source>
        <dbReference type="SAM" id="Phobius"/>
    </source>
</evidence>
<keyword evidence="1" id="KW-0812">Transmembrane</keyword>
<name>A0A6A6XMJ5_9PLEO</name>
<keyword evidence="1" id="KW-1133">Transmembrane helix</keyword>
<evidence type="ECO:0000313" key="3">
    <source>
        <dbReference type="Proteomes" id="UP000799757"/>
    </source>
</evidence>
<keyword evidence="3" id="KW-1185">Reference proteome</keyword>